<evidence type="ECO:0000313" key="2">
    <source>
        <dbReference type="EMBL" id="QNR23386.1"/>
    </source>
</evidence>
<dbReference type="KEGG" id="chyd:H4K34_13495"/>
<organism evidence="2 3">
    <name type="scientific">Croceimicrobium hydrocarbonivorans</name>
    <dbReference type="NCBI Taxonomy" id="2761580"/>
    <lineage>
        <taxon>Bacteria</taxon>
        <taxon>Pseudomonadati</taxon>
        <taxon>Bacteroidota</taxon>
        <taxon>Flavobacteriia</taxon>
        <taxon>Flavobacteriales</taxon>
        <taxon>Owenweeksiaceae</taxon>
        <taxon>Croceimicrobium</taxon>
    </lineage>
</organism>
<reference evidence="2 3" key="1">
    <citation type="submission" date="2020-08" db="EMBL/GenBank/DDBJ databases">
        <title>Croceimicrobium hydrocarbonivorans gen. nov., sp. nov., a novel marine bacterium isolated from a bacterial consortium that degrades polyethylene terephthalate.</title>
        <authorList>
            <person name="Liu R."/>
        </authorList>
    </citation>
    <scope>NUCLEOTIDE SEQUENCE [LARGE SCALE GENOMIC DNA]</scope>
    <source>
        <strain evidence="2 3">A20-9</strain>
    </source>
</reference>
<gene>
    <name evidence="2" type="ORF">H4K34_13495</name>
</gene>
<keyword evidence="1" id="KW-1133">Transmembrane helix</keyword>
<dbReference type="EMBL" id="CP060139">
    <property type="protein sequence ID" value="QNR23386.1"/>
    <property type="molecule type" value="Genomic_DNA"/>
</dbReference>
<evidence type="ECO:0000256" key="1">
    <source>
        <dbReference type="SAM" id="Phobius"/>
    </source>
</evidence>
<name>A0A7H0VCD8_9FLAO</name>
<feature type="transmembrane region" description="Helical" evidence="1">
    <location>
        <begin position="6"/>
        <end position="21"/>
    </location>
</feature>
<protein>
    <submittedName>
        <fullName evidence="2">Uncharacterized protein</fullName>
    </submittedName>
</protein>
<dbReference type="Proteomes" id="UP000516305">
    <property type="component" value="Chromosome"/>
</dbReference>
<keyword evidence="1" id="KW-0812">Transmembrane</keyword>
<sequence>MNFYLIKIVFFGIAIFVYFWRREQAREAKERQSFYFNPDPNSILRLLPVENRMDLKEEFRQLHLNSGKGSKPYLSEAGFRFPEPSHPILDRKITKDSLSKVLGQANLPVRFECSTGDQAGDFMLKKSHGYGWNGQGICFTFNKENLVNEIWIAGDLASVYPKMKPVLLDLGKKWNLLLADSKRQKTISLSNEDALDEYYFREEEEVRSRMS</sequence>
<dbReference type="RefSeq" id="WP_210757916.1">
    <property type="nucleotide sequence ID" value="NZ_CP060139.1"/>
</dbReference>
<dbReference type="AlphaFoldDB" id="A0A7H0VCD8"/>
<evidence type="ECO:0000313" key="3">
    <source>
        <dbReference type="Proteomes" id="UP000516305"/>
    </source>
</evidence>
<keyword evidence="3" id="KW-1185">Reference proteome</keyword>
<keyword evidence="1" id="KW-0472">Membrane</keyword>
<proteinExistence type="predicted"/>
<accession>A0A7H0VCD8</accession>